<dbReference type="InterPro" id="IPR036388">
    <property type="entry name" value="WH-like_DNA-bd_sf"/>
</dbReference>
<name>A0A017HRD9_9RHOB</name>
<comment type="caution">
    <text evidence="5">The sequence shown here is derived from an EMBL/GenBank/DDBJ whole genome shotgun (WGS) entry which is preliminary data.</text>
</comment>
<dbReference type="Gene3D" id="1.20.120.530">
    <property type="entry name" value="GntR ligand-binding domain-like"/>
    <property type="match status" value="1"/>
</dbReference>
<evidence type="ECO:0000256" key="1">
    <source>
        <dbReference type="ARBA" id="ARBA00023015"/>
    </source>
</evidence>
<proteinExistence type="predicted"/>
<sequence>MRAGVLVPGERGCRIVDLGAAEALPVLREPPSEDEAAYRRIADDRVAGDLPERITENELLRRYSLTRARLTRLLRRMAQEGWIERLPGHGWTFLPILTSLEAYEDSYRFRLVIEPAALLEPRWTLDRHALEARRAEQVWLIDGGVFEVPDTRLFEMNSGLHETIMECSRNAFFIESLRRVDRLRRLIDYRQMLDRDVTRERCQEHVAILDRILSRKNEEASDLMRRHLSKLRGLKTVARERRAVDPVPQAQPASLS</sequence>
<evidence type="ECO:0000259" key="4">
    <source>
        <dbReference type="SMART" id="SM00895"/>
    </source>
</evidence>
<dbReference type="PATRIC" id="fig|442562.3.peg.1403"/>
<dbReference type="Proteomes" id="UP000019666">
    <property type="component" value="Unassembled WGS sequence"/>
</dbReference>
<keyword evidence="2" id="KW-0238">DNA-binding</keyword>
<keyword evidence="3" id="KW-0804">Transcription</keyword>
<dbReference type="GO" id="GO:0003677">
    <property type="term" value="F:DNA binding"/>
    <property type="evidence" value="ECO:0007669"/>
    <property type="project" value="UniProtKB-KW"/>
</dbReference>
<protein>
    <submittedName>
        <fullName evidence="5">Putative transcription regulator protein</fullName>
    </submittedName>
</protein>
<dbReference type="HOGENOM" id="CLU_059389_0_0_5"/>
<dbReference type="SUPFAM" id="SSF48008">
    <property type="entry name" value="GntR ligand-binding domain-like"/>
    <property type="match status" value="1"/>
</dbReference>
<dbReference type="SUPFAM" id="SSF46785">
    <property type="entry name" value="Winged helix' DNA-binding domain"/>
    <property type="match status" value="1"/>
</dbReference>
<feature type="domain" description="GntR C-terminal" evidence="4">
    <location>
        <begin position="105"/>
        <end position="230"/>
    </location>
</feature>
<evidence type="ECO:0000256" key="2">
    <source>
        <dbReference type="ARBA" id="ARBA00023125"/>
    </source>
</evidence>
<dbReference type="EMBL" id="AOSK01000039">
    <property type="protein sequence ID" value="EYD76895.1"/>
    <property type="molecule type" value="Genomic_DNA"/>
</dbReference>
<dbReference type="InterPro" id="IPR011711">
    <property type="entry name" value="GntR_C"/>
</dbReference>
<dbReference type="Gene3D" id="1.10.10.10">
    <property type="entry name" value="Winged helix-like DNA-binding domain superfamily/Winged helix DNA-binding domain"/>
    <property type="match status" value="1"/>
</dbReference>
<accession>A0A017HRD9</accession>
<dbReference type="InterPro" id="IPR036390">
    <property type="entry name" value="WH_DNA-bd_sf"/>
</dbReference>
<keyword evidence="6" id="KW-1185">Reference proteome</keyword>
<reference evidence="5 6" key="1">
    <citation type="submission" date="2013-02" db="EMBL/GenBank/DDBJ databases">
        <authorList>
            <person name="Fiebig A."/>
            <person name="Goeker M."/>
            <person name="Klenk H.-P.P."/>
        </authorList>
    </citation>
    <scope>NUCLEOTIDE SEQUENCE [LARGE SCALE GENOMIC DNA]</scope>
    <source>
        <strain evidence="5 6">DSM 19309</strain>
    </source>
</reference>
<organism evidence="5 6">
    <name type="scientific">Rubellimicrobium mesophilum DSM 19309</name>
    <dbReference type="NCBI Taxonomy" id="442562"/>
    <lineage>
        <taxon>Bacteria</taxon>
        <taxon>Pseudomonadati</taxon>
        <taxon>Pseudomonadota</taxon>
        <taxon>Alphaproteobacteria</taxon>
        <taxon>Rhodobacterales</taxon>
        <taxon>Roseobacteraceae</taxon>
        <taxon>Rubellimicrobium</taxon>
    </lineage>
</organism>
<dbReference type="AlphaFoldDB" id="A0A017HRD9"/>
<evidence type="ECO:0000256" key="3">
    <source>
        <dbReference type="ARBA" id="ARBA00023163"/>
    </source>
</evidence>
<dbReference type="InterPro" id="IPR008920">
    <property type="entry name" value="TF_FadR/GntR_C"/>
</dbReference>
<evidence type="ECO:0000313" key="5">
    <source>
        <dbReference type="EMBL" id="EYD76895.1"/>
    </source>
</evidence>
<evidence type="ECO:0000313" key="6">
    <source>
        <dbReference type="Proteomes" id="UP000019666"/>
    </source>
</evidence>
<gene>
    <name evidence="5" type="ORF">Rumeso_01417</name>
</gene>
<dbReference type="Pfam" id="PF07729">
    <property type="entry name" value="FCD"/>
    <property type="match status" value="1"/>
</dbReference>
<dbReference type="PANTHER" id="PTHR43537">
    <property type="entry name" value="TRANSCRIPTIONAL REGULATOR, GNTR FAMILY"/>
    <property type="match status" value="1"/>
</dbReference>
<dbReference type="SMART" id="SM00895">
    <property type="entry name" value="FCD"/>
    <property type="match status" value="1"/>
</dbReference>
<dbReference type="PANTHER" id="PTHR43537:SF52">
    <property type="entry name" value="FATTY ACID METABOLISM REGULATOR PROTEIN"/>
    <property type="match status" value="1"/>
</dbReference>
<keyword evidence="1" id="KW-0805">Transcription regulation</keyword>
<dbReference type="STRING" id="442562.Rumeso_01417"/>